<sequence>MEAGGQRDEELVLVLTRSRSRAELKNLSGLTSCLSCWLHHGVPPRRSEAERHAFLLTRSCSIKAWIRAFEVLP</sequence>
<dbReference type="AlphaFoldDB" id="A0A4Z2HXU8"/>
<evidence type="ECO:0000313" key="2">
    <source>
        <dbReference type="Proteomes" id="UP000314294"/>
    </source>
</evidence>
<dbReference type="Proteomes" id="UP000314294">
    <property type="component" value="Unassembled WGS sequence"/>
</dbReference>
<evidence type="ECO:0000313" key="1">
    <source>
        <dbReference type="EMBL" id="TNN70488.1"/>
    </source>
</evidence>
<accession>A0A4Z2HXU8</accession>
<name>A0A4Z2HXU8_9TELE</name>
<dbReference type="EMBL" id="SRLO01000162">
    <property type="protein sequence ID" value="TNN70488.1"/>
    <property type="molecule type" value="Genomic_DNA"/>
</dbReference>
<proteinExistence type="predicted"/>
<protein>
    <submittedName>
        <fullName evidence="1">Uncharacterized protein</fullName>
    </submittedName>
</protein>
<reference evidence="1 2" key="1">
    <citation type="submission" date="2019-03" db="EMBL/GenBank/DDBJ databases">
        <title>First draft genome of Liparis tanakae, snailfish: a comprehensive survey of snailfish specific genes.</title>
        <authorList>
            <person name="Kim W."/>
            <person name="Song I."/>
            <person name="Jeong J.-H."/>
            <person name="Kim D."/>
            <person name="Kim S."/>
            <person name="Ryu S."/>
            <person name="Song J.Y."/>
            <person name="Lee S.K."/>
        </authorList>
    </citation>
    <scope>NUCLEOTIDE SEQUENCE [LARGE SCALE GENOMIC DNA]</scope>
    <source>
        <tissue evidence="1">Muscle</tissue>
    </source>
</reference>
<comment type="caution">
    <text evidence="1">The sequence shown here is derived from an EMBL/GenBank/DDBJ whole genome shotgun (WGS) entry which is preliminary data.</text>
</comment>
<organism evidence="1 2">
    <name type="scientific">Liparis tanakae</name>
    <name type="common">Tanaka's snailfish</name>
    <dbReference type="NCBI Taxonomy" id="230148"/>
    <lineage>
        <taxon>Eukaryota</taxon>
        <taxon>Metazoa</taxon>
        <taxon>Chordata</taxon>
        <taxon>Craniata</taxon>
        <taxon>Vertebrata</taxon>
        <taxon>Euteleostomi</taxon>
        <taxon>Actinopterygii</taxon>
        <taxon>Neopterygii</taxon>
        <taxon>Teleostei</taxon>
        <taxon>Neoteleostei</taxon>
        <taxon>Acanthomorphata</taxon>
        <taxon>Eupercaria</taxon>
        <taxon>Perciformes</taxon>
        <taxon>Cottioidei</taxon>
        <taxon>Cottales</taxon>
        <taxon>Liparidae</taxon>
        <taxon>Liparis</taxon>
    </lineage>
</organism>
<keyword evidence="2" id="KW-1185">Reference proteome</keyword>
<gene>
    <name evidence="1" type="ORF">EYF80_019223</name>
</gene>